<sequence>MESLPLHHLTVHAHWATVNRLYTLFHLLLLASWIYFRLSDPTSLALPPPVFSAVFSAELILSFLWLLKQAFFWRPVSREAFPTRLPADEELPAVDVFICTADPRREPPVGVMNTVVSASGLDYPPEKLTVYLSDDGGSSLTLKAFKEAWGFARWWVPFCKNGTACPGAYFCGSRSVGGGQELADEIAEIEVCLI</sequence>
<keyword evidence="5 9" id="KW-1133">Transmembrane helix</keyword>
<evidence type="ECO:0000256" key="8">
    <source>
        <dbReference type="PIRSR" id="PIRSR605150-2"/>
    </source>
</evidence>
<evidence type="ECO:0000313" key="10">
    <source>
        <dbReference type="EMBL" id="CAH2068664.1"/>
    </source>
</evidence>
<evidence type="ECO:0000256" key="9">
    <source>
        <dbReference type="SAM" id="Phobius"/>
    </source>
</evidence>
<dbReference type="EMBL" id="CAJVSB020000845">
    <property type="protein sequence ID" value="CAH2068664.1"/>
    <property type="molecule type" value="Genomic_DNA"/>
</dbReference>
<reference evidence="10 11" key="1">
    <citation type="submission" date="2022-03" db="EMBL/GenBank/DDBJ databases">
        <authorList>
            <person name="Nunn A."/>
            <person name="Chopra R."/>
            <person name="Nunn A."/>
            <person name="Contreras Garrido A."/>
        </authorList>
    </citation>
    <scope>NUCLEOTIDE SEQUENCE [LARGE SCALE GENOMIC DNA]</scope>
</reference>
<protein>
    <recommendedName>
        <fullName evidence="12">Cellulose synthase</fullName>
    </recommendedName>
</protein>
<evidence type="ECO:0000256" key="1">
    <source>
        <dbReference type="ARBA" id="ARBA00004127"/>
    </source>
</evidence>
<name>A0AAU9SKN2_THLAR</name>
<feature type="binding site" evidence="8">
    <location>
        <position position="106"/>
    </location>
    <ligand>
        <name>UDP-alpha-D-glucose</name>
        <dbReference type="ChEBI" id="CHEBI:58885"/>
    </ligand>
</feature>
<dbReference type="Gene3D" id="3.90.550.10">
    <property type="entry name" value="Spore Coat Polysaccharide Biosynthesis Protein SpsA, Chain A"/>
    <property type="match status" value="1"/>
</dbReference>
<dbReference type="InterPro" id="IPR029044">
    <property type="entry name" value="Nucleotide-diphossugar_trans"/>
</dbReference>
<keyword evidence="11" id="KW-1185">Reference proteome</keyword>
<evidence type="ECO:0000256" key="3">
    <source>
        <dbReference type="ARBA" id="ARBA00022679"/>
    </source>
</evidence>
<dbReference type="Pfam" id="PF03552">
    <property type="entry name" value="Cellulose_synt"/>
    <property type="match status" value="1"/>
</dbReference>
<accession>A0AAU9SKN2</accession>
<evidence type="ECO:0000256" key="7">
    <source>
        <dbReference type="ARBA" id="ARBA00023316"/>
    </source>
</evidence>
<dbReference type="GO" id="GO:0016760">
    <property type="term" value="F:cellulose synthase (UDP-forming) activity"/>
    <property type="evidence" value="ECO:0007669"/>
    <property type="project" value="InterPro"/>
</dbReference>
<keyword evidence="7" id="KW-0961">Cell wall biogenesis/degradation</keyword>
<dbReference type="GO" id="GO:0030244">
    <property type="term" value="P:cellulose biosynthetic process"/>
    <property type="evidence" value="ECO:0007669"/>
    <property type="project" value="InterPro"/>
</dbReference>
<feature type="binding site" evidence="8">
    <location>
        <position position="135"/>
    </location>
    <ligand>
        <name>UDP-alpha-D-glucose</name>
        <dbReference type="ChEBI" id="CHEBI:58885"/>
    </ligand>
</feature>
<dbReference type="GO" id="GO:0012505">
    <property type="term" value="C:endomembrane system"/>
    <property type="evidence" value="ECO:0007669"/>
    <property type="project" value="UniProtKB-SubCell"/>
</dbReference>
<dbReference type="GO" id="GO:0016020">
    <property type="term" value="C:membrane"/>
    <property type="evidence" value="ECO:0007669"/>
    <property type="project" value="InterPro"/>
</dbReference>
<feature type="transmembrane region" description="Helical" evidence="9">
    <location>
        <begin position="21"/>
        <end position="38"/>
    </location>
</feature>
<comment type="subcellular location">
    <subcellularLocation>
        <location evidence="1">Endomembrane system</location>
        <topology evidence="1">Multi-pass membrane protein</topology>
    </subcellularLocation>
</comment>
<organism evidence="10 11">
    <name type="scientific">Thlaspi arvense</name>
    <name type="common">Field penny-cress</name>
    <dbReference type="NCBI Taxonomy" id="13288"/>
    <lineage>
        <taxon>Eukaryota</taxon>
        <taxon>Viridiplantae</taxon>
        <taxon>Streptophyta</taxon>
        <taxon>Embryophyta</taxon>
        <taxon>Tracheophyta</taxon>
        <taxon>Spermatophyta</taxon>
        <taxon>Magnoliopsida</taxon>
        <taxon>eudicotyledons</taxon>
        <taxon>Gunneridae</taxon>
        <taxon>Pentapetalae</taxon>
        <taxon>rosids</taxon>
        <taxon>malvids</taxon>
        <taxon>Brassicales</taxon>
        <taxon>Brassicaceae</taxon>
        <taxon>Thlaspideae</taxon>
        <taxon>Thlaspi</taxon>
    </lineage>
</organism>
<dbReference type="PANTHER" id="PTHR13301">
    <property type="entry name" value="X-BOX TRANSCRIPTION FACTOR-RELATED"/>
    <property type="match status" value="1"/>
</dbReference>
<evidence type="ECO:0000313" key="11">
    <source>
        <dbReference type="Proteomes" id="UP000836841"/>
    </source>
</evidence>
<evidence type="ECO:0000256" key="4">
    <source>
        <dbReference type="ARBA" id="ARBA00022692"/>
    </source>
</evidence>
<gene>
    <name evidence="10" type="ORF">TAV2_LOCUS18336</name>
</gene>
<keyword evidence="6 9" id="KW-0472">Membrane</keyword>
<evidence type="ECO:0000256" key="6">
    <source>
        <dbReference type="ARBA" id="ARBA00023136"/>
    </source>
</evidence>
<evidence type="ECO:0000256" key="5">
    <source>
        <dbReference type="ARBA" id="ARBA00022989"/>
    </source>
</evidence>
<proteinExistence type="predicted"/>
<keyword evidence="4 9" id="KW-0812">Transmembrane</keyword>
<dbReference type="AlphaFoldDB" id="A0AAU9SKN2"/>
<feature type="transmembrane region" description="Helical" evidence="9">
    <location>
        <begin position="50"/>
        <end position="67"/>
    </location>
</feature>
<dbReference type="GO" id="GO:0071555">
    <property type="term" value="P:cell wall organization"/>
    <property type="evidence" value="ECO:0007669"/>
    <property type="project" value="UniProtKB-KW"/>
</dbReference>
<evidence type="ECO:0000256" key="2">
    <source>
        <dbReference type="ARBA" id="ARBA00022676"/>
    </source>
</evidence>
<keyword evidence="2" id="KW-0328">Glycosyltransferase</keyword>
<dbReference type="InterPro" id="IPR005150">
    <property type="entry name" value="Cellulose_synth"/>
</dbReference>
<comment type="caution">
    <text evidence="10">The sequence shown here is derived from an EMBL/GenBank/DDBJ whole genome shotgun (WGS) entry which is preliminary data.</text>
</comment>
<keyword evidence="3" id="KW-0808">Transferase</keyword>
<dbReference type="Proteomes" id="UP000836841">
    <property type="component" value="Unassembled WGS sequence"/>
</dbReference>
<evidence type="ECO:0008006" key="12">
    <source>
        <dbReference type="Google" id="ProtNLM"/>
    </source>
</evidence>